<keyword evidence="4" id="KW-1185">Reference proteome</keyword>
<dbReference type="AlphaFoldDB" id="A0A9W8Q9L8"/>
<organism evidence="3 4">
    <name type="scientific">Akanthomyces muscarius</name>
    <name type="common">Entomopathogenic fungus</name>
    <name type="synonym">Lecanicillium muscarium</name>
    <dbReference type="NCBI Taxonomy" id="2231603"/>
    <lineage>
        <taxon>Eukaryota</taxon>
        <taxon>Fungi</taxon>
        <taxon>Dikarya</taxon>
        <taxon>Ascomycota</taxon>
        <taxon>Pezizomycotina</taxon>
        <taxon>Sordariomycetes</taxon>
        <taxon>Hypocreomycetidae</taxon>
        <taxon>Hypocreales</taxon>
        <taxon>Cordycipitaceae</taxon>
        <taxon>Akanthomyces</taxon>
    </lineage>
</organism>
<feature type="transmembrane region" description="Helical" evidence="2">
    <location>
        <begin position="562"/>
        <end position="578"/>
    </location>
</feature>
<gene>
    <name evidence="3" type="ORF">LMH87_011367</name>
</gene>
<feature type="transmembrane region" description="Helical" evidence="2">
    <location>
        <begin position="472"/>
        <end position="496"/>
    </location>
</feature>
<protein>
    <recommendedName>
        <fullName evidence="5">Low temperature requirement A</fullName>
    </recommendedName>
</protein>
<keyword evidence="2" id="KW-0472">Membrane</keyword>
<dbReference type="KEGG" id="amus:LMH87_011367"/>
<comment type="caution">
    <text evidence="3">The sequence shown here is derived from an EMBL/GenBank/DDBJ whole genome shotgun (WGS) entry which is preliminary data.</text>
</comment>
<feature type="transmembrane region" description="Helical" evidence="2">
    <location>
        <begin position="319"/>
        <end position="340"/>
    </location>
</feature>
<name>A0A9W8Q9L8_AKAMU</name>
<reference evidence="3" key="1">
    <citation type="journal article" date="2023" name="Access Microbiol">
        <title>De-novo genome assembly for Akanthomyces muscarius, a biocontrol agent of insect agricultural pests.</title>
        <authorList>
            <person name="Erdos Z."/>
            <person name="Studholme D.J."/>
            <person name="Raymond B."/>
            <person name="Sharma M."/>
        </authorList>
    </citation>
    <scope>NUCLEOTIDE SEQUENCE</scope>
    <source>
        <strain evidence="3">Ve6</strain>
    </source>
</reference>
<feature type="transmembrane region" description="Helical" evidence="2">
    <location>
        <begin position="525"/>
        <end position="542"/>
    </location>
</feature>
<evidence type="ECO:0000256" key="2">
    <source>
        <dbReference type="SAM" id="Phobius"/>
    </source>
</evidence>
<evidence type="ECO:0008006" key="5">
    <source>
        <dbReference type="Google" id="ProtNLM"/>
    </source>
</evidence>
<proteinExistence type="predicted"/>
<evidence type="ECO:0000313" key="3">
    <source>
        <dbReference type="EMBL" id="KAJ4150626.1"/>
    </source>
</evidence>
<feature type="region of interest" description="Disordered" evidence="1">
    <location>
        <begin position="136"/>
        <end position="167"/>
    </location>
</feature>
<dbReference type="RefSeq" id="XP_056052340.1">
    <property type="nucleotide sequence ID" value="XM_056200497.1"/>
</dbReference>
<dbReference type="EMBL" id="JAJHUN010000009">
    <property type="protein sequence ID" value="KAJ4150626.1"/>
    <property type="molecule type" value="Genomic_DNA"/>
</dbReference>
<dbReference type="PANTHER" id="PTHR36840">
    <property type="entry name" value="BLL5714 PROTEIN"/>
    <property type="match status" value="1"/>
</dbReference>
<evidence type="ECO:0000313" key="4">
    <source>
        <dbReference type="Proteomes" id="UP001144673"/>
    </source>
</evidence>
<evidence type="ECO:0000256" key="1">
    <source>
        <dbReference type="SAM" id="MobiDB-lite"/>
    </source>
</evidence>
<feature type="transmembrane region" description="Helical" evidence="2">
    <location>
        <begin position="346"/>
        <end position="365"/>
    </location>
</feature>
<keyword evidence="2" id="KW-0812">Transmembrane</keyword>
<dbReference type="PANTHER" id="PTHR36840:SF1">
    <property type="entry name" value="BLL5714 PROTEIN"/>
    <property type="match status" value="1"/>
</dbReference>
<dbReference type="GeneID" id="80898526"/>
<dbReference type="InterPro" id="IPR010640">
    <property type="entry name" value="Low_temperature_requirement_A"/>
</dbReference>
<feature type="transmembrane region" description="Helical" evidence="2">
    <location>
        <begin position="291"/>
        <end position="312"/>
    </location>
</feature>
<dbReference type="Proteomes" id="UP001144673">
    <property type="component" value="Chromosome 4"/>
</dbReference>
<feature type="transmembrane region" description="Helical" evidence="2">
    <location>
        <begin position="429"/>
        <end position="451"/>
    </location>
</feature>
<keyword evidence="2" id="KW-1133">Transmembrane helix</keyword>
<feature type="transmembrane region" description="Helical" evidence="2">
    <location>
        <begin position="584"/>
        <end position="603"/>
    </location>
</feature>
<feature type="transmembrane region" description="Helical" evidence="2">
    <location>
        <begin position="406"/>
        <end position="423"/>
    </location>
</feature>
<dbReference type="Pfam" id="PF06772">
    <property type="entry name" value="LtrA"/>
    <property type="match status" value="1"/>
</dbReference>
<accession>A0A9W8Q9L8</accession>
<sequence length="638" mass="71564">MSHTPTGRRFKAQEFTLPSGKKIIASLPGDIPTLRKQHSESDADVVEHGSDAHINYLRQVHSHHEGRRDEMRARLGDAASEWEETHRQLTSVSMELEKLARRESALDHNFDKFGYNKHLRTYDGVLGDGGGVGGGSGAGGAATSGVSTPGDLETGGDEKRHRHGRGDSTKLFKMPVVRQWFHRGVIWRAAGQTEIMAIELFFDLLYVGIIHSNGEHMAEEPTGHELLRFAITFIMSWKIWTEITYALSWFESDDVLTKVEVLFNLACLLGFTTNMISSLNEDPAHNTYAQLVGFYLATRYAVAFHFAINYFLLPMIRGFMLASCIQVVLPTALWIGSIYVEMPNRLILIWIAIVLDMWGQIFYFAPVQYTLRYKEESDTPFTRGIRNMFDYMPAVNIEHRVERTNAFVSLVLGYSVVGILFQSNGGYNINAFLGKAILGLLQAFFFNWIYFDVDGNGIELHAIRRSAVAMGIWNNAHLPFIMGYIIATSALSRLVLASDMSNTNPEQLTESYRALAEEEFGTGVRYFYCHGLAIALLSMTAIAISHKHHSVGTPRLAKKYRLANRVAMAIIMFFLPLATELKSLYLISITLGLISWVLILELWGGSLKGHSFVGETDCTRKAVRGTKEEEDANLPPVM</sequence>